<evidence type="ECO:0000313" key="2">
    <source>
        <dbReference type="Proteomes" id="UP001251528"/>
    </source>
</evidence>
<feature type="non-terminal residue" evidence="1">
    <location>
        <position position="114"/>
    </location>
</feature>
<proteinExistence type="predicted"/>
<reference evidence="1" key="1">
    <citation type="submission" date="2023-06" db="EMBL/GenBank/DDBJ databases">
        <title>Conoideocrella luteorostrata (Hypocreales: Clavicipitaceae), a potential biocontrol fungus for elongate hemlock scale in United States Christmas tree production areas.</title>
        <authorList>
            <person name="Barrett H."/>
            <person name="Lovett B."/>
            <person name="Macias A.M."/>
            <person name="Stajich J.E."/>
            <person name="Kasson M.T."/>
        </authorList>
    </citation>
    <scope>NUCLEOTIDE SEQUENCE</scope>
    <source>
        <strain evidence="1">ARSEF 14590</strain>
    </source>
</reference>
<gene>
    <name evidence="1" type="ORF">QQS21_007092</name>
</gene>
<organism evidence="1 2">
    <name type="scientific">Conoideocrella luteorostrata</name>
    <dbReference type="NCBI Taxonomy" id="1105319"/>
    <lineage>
        <taxon>Eukaryota</taxon>
        <taxon>Fungi</taxon>
        <taxon>Dikarya</taxon>
        <taxon>Ascomycota</taxon>
        <taxon>Pezizomycotina</taxon>
        <taxon>Sordariomycetes</taxon>
        <taxon>Hypocreomycetidae</taxon>
        <taxon>Hypocreales</taxon>
        <taxon>Clavicipitaceae</taxon>
        <taxon>Conoideocrella</taxon>
    </lineage>
</organism>
<dbReference type="AlphaFoldDB" id="A0AAJ0CM86"/>
<accession>A0AAJ0CM86</accession>
<evidence type="ECO:0000313" key="1">
    <source>
        <dbReference type="EMBL" id="KAK2595187.1"/>
    </source>
</evidence>
<sequence>MSLLKNEVLTLSYREVHSHDIEYKADAFWHAYLVSVFHQYEGYLVSCQWAPNDSSRNRVDAAVRQARGPPENRFIATLLLNETKRPGEHPKEAEDQIKSAAKQYLDSCEDAYVF</sequence>
<comment type="caution">
    <text evidence="1">The sequence shown here is derived from an EMBL/GenBank/DDBJ whole genome shotgun (WGS) entry which is preliminary data.</text>
</comment>
<dbReference type="EMBL" id="JASWJB010000140">
    <property type="protein sequence ID" value="KAK2595187.1"/>
    <property type="molecule type" value="Genomic_DNA"/>
</dbReference>
<name>A0AAJ0CM86_9HYPO</name>
<protein>
    <submittedName>
        <fullName evidence="1">Uncharacterized protein</fullName>
    </submittedName>
</protein>
<dbReference type="Proteomes" id="UP001251528">
    <property type="component" value="Unassembled WGS sequence"/>
</dbReference>
<keyword evidence="2" id="KW-1185">Reference proteome</keyword>